<keyword evidence="3" id="KW-1185">Reference proteome</keyword>
<dbReference type="InterPro" id="IPR047716">
    <property type="entry name" value="EboA"/>
</dbReference>
<evidence type="ECO:0000313" key="3">
    <source>
        <dbReference type="Proteomes" id="UP000029738"/>
    </source>
</evidence>
<reference evidence="2" key="1">
    <citation type="journal article" date="2015" name="Genome Announc.">
        <title>Draft Genome Sequence of Tolypothrix boutellei Strain VB521301.</title>
        <authorList>
            <person name="Chandrababunaidu M.M."/>
            <person name="Singh D."/>
            <person name="Sen D."/>
            <person name="Bhan S."/>
            <person name="Das S."/>
            <person name="Gupta A."/>
            <person name="Adhikary S.P."/>
            <person name="Tripathy S."/>
        </authorList>
    </citation>
    <scope>NUCLEOTIDE SEQUENCE</scope>
    <source>
        <strain evidence="2">VB521301</strain>
    </source>
</reference>
<dbReference type="InterPro" id="IPR047715">
    <property type="entry name" value="EboA_dom"/>
</dbReference>
<dbReference type="EMBL" id="JHEG04000001">
    <property type="protein sequence ID" value="KAF3886805.1"/>
    <property type="molecule type" value="Genomic_DNA"/>
</dbReference>
<protein>
    <submittedName>
        <fullName evidence="1">EboA family metabolite traffic protein</fullName>
    </submittedName>
</protein>
<dbReference type="AlphaFoldDB" id="A0A0C1QZ70"/>
<gene>
    <name evidence="1" type="primary">eboA</name>
    <name evidence="2" type="ORF">DA73_0220110</name>
    <name evidence="1" type="ORF">DA73_0400015925</name>
</gene>
<dbReference type="STRING" id="1479485.DA73_0220110"/>
<organism evidence="2">
    <name type="scientific">Tolypothrix bouteillei VB521301</name>
    <dbReference type="NCBI Taxonomy" id="1479485"/>
    <lineage>
        <taxon>Bacteria</taxon>
        <taxon>Bacillati</taxon>
        <taxon>Cyanobacteriota</taxon>
        <taxon>Cyanophyceae</taxon>
        <taxon>Nostocales</taxon>
        <taxon>Tolypothrichaceae</taxon>
        <taxon>Tolypothrix</taxon>
    </lineage>
</organism>
<evidence type="ECO:0000313" key="2">
    <source>
        <dbReference type="EMBL" id="KIE10789.1"/>
    </source>
</evidence>
<dbReference type="OrthoDB" id="325673at2"/>
<comment type="caution">
    <text evidence="2">The sequence shown here is derived from an EMBL/GenBank/DDBJ whole genome shotgun (WGS) entry which is preliminary data.</text>
</comment>
<name>A0A0C1QZ70_9CYAN</name>
<dbReference type="Proteomes" id="UP000029738">
    <property type="component" value="Unassembled WGS sequence"/>
</dbReference>
<proteinExistence type="predicted"/>
<dbReference type="RefSeq" id="WP_038080684.1">
    <property type="nucleotide sequence ID" value="NZ_JHEG04000001.1"/>
</dbReference>
<accession>A0A0C1QZ70</accession>
<sequence length="297" mass="33445">MVATISLKRINVNVTDLLYGWLSLRVEEESFNWLTTKKAQIENGASVRVFFTTFSAVPRYTGKNDLNLTLEDLETASAVRKGWFPSHWSVDQAARTLLLLSLPQSDIEKYLQTLEQVFAAADVGELVALYQALPLLHYPERLRARAAEGVRSNMTAVFNAIALRNPYPCEYLDDIAWNQIVLKALFVGSPLHLIQGIDRRANPVLARMLVDYAHERWSAKRTVSPELWRLVGKFAKGSMLEDLERVIQDTDPIQQAAAAIACFECPEKAAQEILNRYPNLQAEIQAGRISWESLVSG</sequence>
<dbReference type="NCBIfam" id="NF035938">
    <property type="entry name" value="EboA_domain"/>
    <property type="match status" value="1"/>
</dbReference>
<reference evidence="1" key="2">
    <citation type="submission" date="2019-11" db="EMBL/GenBank/DDBJ databases">
        <title>Improved Assembly of Tolypothrix boutellei genome.</title>
        <authorList>
            <person name="Sarangi A.N."/>
            <person name="Mukherjee M."/>
            <person name="Ghosh S."/>
            <person name="Singh D."/>
            <person name="Das A."/>
            <person name="Kant S."/>
            <person name="Prusty A."/>
            <person name="Tripathy S."/>
        </authorList>
    </citation>
    <scope>NUCLEOTIDE SEQUENCE</scope>
    <source>
        <strain evidence="1">VB521301</strain>
    </source>
</reference>
<evidence type="ECO:0000313" key="1">
    <source>
        <dbReference type="EMBL" id="KAF3886805.1"/>
    </source>
</evidence>
<dbReference type="NCBIfam" id="NF035937">
    <property type="entry name" value="EboA_family"/>
    <property type="match status" value="1"/>
</dbReference>
<dbReference type="EMBL" id="JHEG02000048">
    <property type="protein sequence ID" value="KIE10789.1"/>
    <property type="molecule type" value="Genomic_DNA"/>
</dbReference>